<protein>
    <submittedName>
        <fullName evidence="1">Phage terminase small subunit P27 family</fullName>
    </submittedName>
</protein>
<dbReference type="InterPro" id="IPR006448">
    <property type="entry name" value="Phage_term_ssu_P27"/>
</dbReference>
<gene>
    <name evidence="1" type="ORF">ACFFH7_35805</name>
</gene>
<dbReference type="RefSeq" id="WP_273937161.1">
    <property type="nucleotide sequence ID" value="NZ_CP097263.1"/>
</dbReference>
<evidence type="ECO:0000313" key="1">
    <source>
        <dbReference type="EMBL" id="MFC0546921.1"/>
    </source>
</evidence>
<keyword evidence="2" id="KW-1185">Reference proteome</keyword>
<sequence>MYRGGPAPKPTALRLIEGDRADRINPAEPIPRGLPPVCPDGVSDDVRAIWDYTVAELDAMGTAAAADRDALLCYCEAVVSHRRASAVLANSAVLVKGIHGGMVRNPALQIQRDSAGIIRAFAQEFGLTPSARTRIEVKGASDDGNPFAGTGT</sequence>
<comment type="caution">
    <text evidence="1">The sequence shown here is derived from an EMBL/GenBank/DDBJ whole genome shotgun (WGS) entry which is preliminary data.</text>
</comment>
<dbReference type="Proteomes" id="UP001589810">
    <property type="component" value="Unassembled WGS sequence"/>
</dbReference>
<reference evidence="1 2" key="1">
    <citation type="submission" date="2024-09" db="EMBL/GenBank/DDBJ databases">
        <authorList>
            <person name="Sun Q."/>
            <person name="Mori K."/>
        </authorList>
    </citation>
    <scope>NUCLEOTIDE SEQUENCE [LARGE SCALE GENOMIC DNA]</scope>
    <source>
        <strain evidence="1 2">TBRC 1432</strain>
    </source>
</reference>
<accession>A0ABV6N2U9</accession>
<organism evidence="1 2">
    <name type="scientific">Kutzneria chonburiensis</name>
    <dbReference type="NCBI Taxonomy" id="1483604"/>
    <lineage>
        <taxon>Bacteria</taxon>
        <taxon>Bacillati</taxon>
        <taxon>Actinomycetota</taxon>
        <taxon>Actinomycetes</taxon>
        <taxon>Pseudonocardiales</taxon>
        <taxon>Pseudonocardiaceae</taxon>
        <taxon>Kutzneria</taxon>
    </lineage>
</organism>
<evidence type="ECO:0000313" key="2">
    <source>
        <dbReference type="Proteomes" id="UP001589810"/>
    </source>
</evidence>
<proteinExistence type="predicted"/>
<dbReference type="NCBIfam" id="TIGR01558">
    <property type="entry name" value="sm_term_P27"/>
    <property type="match status" value="1"/>
</dbReference>
<dbReference type="Pfam" id="PF05119">
    <property type="entry name" value="Terminase_4"/>
    <property type="match status" value="1"/>
</dbReference>
<dbReference type="EMBL" id="JBHLUD010000013">
    <property type="protein sequence ID" value="MFC0546921.1"/>
    <property type="molecule type" value="Genomic_DNA"/>
</dbReference>
<name>A0ABV6N2U9_9PSEU</name>